<dbReference type="PANTHER" id="PTHR30009">
    <property type="entry name" value="CYTOCHROME C-TYPE SYNTHESIS PROTEIN AND PTS TRANSMEMBRANE COMPONENT"/>
    <property type="match status" value="1"/>
</dbReference>
<dbReference type="GO" id="GO:0090563">
    <property type="term" value="F:protein-phosphocysteine-sugar phosphotransferase activity"/>
    <property type="evidence" value="ECO:0007669"/>
    <property type="project" value="TreeGrafter"/>
</dbReference>
<dbReference type="PROSITE" id="PS51098">
    <property type="entry name" value="PTS_EIIB_TYPE_1"/>
    <property type="match status" value="1"/>
</dbReference>
<evidence type="ECO:0000256" key="3">
    <source>
        <dbReference type="ARBA" id="ARBA00022475"/>
    </source>
</evidence>
<evidence type="ECO:0000256" key="9">
    <source>
        <dbReference type="ARBA" id="ARBA00022989"/>
    </source>
</evidence>
<keyword evidence="8" id="KW-0418">Kinase</keyword>
<evidence type="ECO:0000256" key="2">
    <source>
        <dbReference type="ARBA" id="ARBA00022448"/>
    </source>
</evidence>
<reference evidence="15 16" key="1">
    <citation type="journal article" date="2015" name="Genome Announc.">
        <title>Complete Genome Sequence of Mycoplasma flocculare Strain Ms42T (ATCC 27399T).</title>
        <authorList>
            <person name="Calcutt M.J."/>
            <person name="Foecking M.F."/>
            <person name="Heidari M.B."/>
            <person name="McIntosh M.A."/>
        </authorList>
    </citation>
    <scope>NUCLEOTIDE SEQUENCE [LARGE SCALE GENOMIC DNA]</scope>
    <source>
        <strain evidence="16">ATCC 27399</strain>
    </source>
</reference>
<organism evidence="15 16">
    <name type="scientific">Mesomycoplasma flocculare ATCC 27399</name>
    <dbReference type="NCBI Taxonomy" id="743971"/>
    <lineage>
        <taxon>Bacteria</taxon>
        <taxon>Bacillati</taxon>
        <taxon>Mycoplasmatota</taxon>
        <taxon>Mycoplasmoidales</taxon>
        <taxon>Metamycoplasmataceae</taxon>
        <taxon>Mesomycoplasma</taxon>
    </lineage>
</organism>
<evidence type="ECO:0000256" key="10">
    <source>
        <dbReference type="ARBA" id="ARBA00023136"/>
    </source>
</evidence>
<dbReference type="InterPro" id="IPR050429">
    <property type="entry name" value="PTS_Glucose_EIICBA"/>
</dbReference>
<dbReference type="SUPFAM" id="SSF55604">
    <property type="entry name" value="Glucose permease domain IIB"/>
    <property type="match status" value="1"/>
</dbReference>
<dbReference type="EMBL" id="CP007585">
    <property type="protein sequence ID" value="AJC50044.1"/>
    <property type="molecule type" value="Genomic_DNA"/>
</dbReference>
<evidence type="ECO:0000256" key="4">
    <source>
        <dbReference type="ARBA" id="ARBA00022597"/>
    </source>
</evidence>
<evidence type="ECO:0000259" key="13">
    <source>
        <dbReference type="PROSITE" id="PS51098"/>
    </source>
</evidence>
<dbReference type="InterPro" id="IPR013013">
    <property type="entry name" value="PTS_EIIC_1"/>
</dbReference>
<dbReference type="GO" id="GO:0005886">
    <property type="term" value="C:plasma membrane"/>
    <property type="evidence" value="ECO:0007669"/>
    <property type="project" value="UniProtKB-SubCell"/>
</dbReference>
<keyword evidence="16" id="KW-1185">Reference proteome</keyword>
<dbReference type="Proteomes" id="UP000031129">
    <property type="component" value="Chromosome"/>
</dbReference>
<dbReference type="HOGENOM" id="CLU_012312_1_0_14"/>
<dbReference type="AlphaFoldDB" id="A0A0A8E7V8"/>
<dbReference type="GO" id="GO:0016301">
    <property type="term" value="F:kinase activity"/>
    <property type="evidence" value="ECO:0007669"/>
    <property type="project" value="UniProtKB-KW"/>
</dbReference>
<evidence type="ECO:0000313" key="15">
    <source>
        <dbReference type="EMBL" id="AJC50044.1"/>
    </source>
</evidence>
<feature type="transmembrane region" description="Helical" evidence="12">
    <location>
        <begin position="82"/>
        <end position="107"/>
    </location>
</feature>
<evidence type="ECO:0000256" key="7">
    <source>
        <dbReference type="ARBA" id="ARBA00022692"/>
    </source>
</evidence>
<feature type="domain" description="PTS EIIC type-1" evidence="14">
    <location>
        <begin position="28"/>
        <end position="475"/>
    </location>
</feature>
<name>A0A0A8E7V8_MESFC</name>
<keyword evidence="10 12" id="KW-0472">Membrane</keyword>
<comment type="subcellular location">
    <subcellularLocation>
        <location evidence="1">Cell membrane</location>
        <topology evidence="1">Multi-pass membrane protein</topology>
    </subcellularLocation>
</comment>
<dbReference type="STRING" id="743971.MYF_02765"/>
<dbReference type="InterPro" id="IPR036878">
    <property type="entry name" value="Glu_permease_IIB"/>
</dbReference>
<keyword evidence="5" id="KW-0808">Transferase</keyword>
<keyword evidence="3" id="KW-1003">Cell membrane</keyword>
<feature type="transmembrane region" description="Helical" evidence="12">
    <location>
        <begin position="379"/>
        <end position="403"/>
    </location>
</feature>
<dbReference type="PANTHER" id="PTHR30009:SF4">
    <property type="entry name" value="PTS SYSTEM N-ACETYLGLUCOSAMINE-SPECIFIC EIICBA COMPONENT"/>
    <property type="match status" value="1"/>
</dbReference>
<keyword evidence="6" id="KW-0598">Phosphotransferase system</keyword>
<feature type="transmembrane region" description="Helical" evidence="12">
    <location>
        <begin position="442"/>
        <end position="463"/>
    </location>
</feature>
<feature type="transmembrane region" description="Helical" evidence="12">
    <location>
        <begin position="356"/>
        <end position="373"/>
    </location>
</feature>
<dbReference type="GO" id="GO:0008982">
    <property type="term" value="F:protein-N(PI)-phosphohistidine-sugar phosphotransferase activity"/>
    <property type="evidence" value="ECO:0007669"/>
    <property type="project" value="InterPro"/>
</dbReference>
<dbReference type="RefSeq" id="WP_002557705.1">
    <property type="nucleotide sequence ID" value="NZ_CP007585.1"/>
</dbReference>
<keyword evidence="7 12" id="KW-0812">Transmembrane</keyword>
<sequence>MLVKCVKKIKFFRPKQVKNYSQNKFYFNRILNQLQRLGRSLMFPIAVLPIAALLLRIGALIQDPSANGSIGISEAQKFWGRLISTPGGIVFDNLAIIFAIGIGFGFAKDNRGEAALVAAVVWYGMSTLLKQNQLAEAIYKNVLVAETGQLKGFTQLLYFLKAGKLVYQLDSGVIGGISVGLVVAFLYNKYKNIKLPQTLSFFGGRRFVPMLGILSIIPLGLIFAIIWPWAQYALIKTGSALSDQSANHYARGFYVSIYAFLNRLLQPFGLHHILNTFVWFQLPIEGKLISPVINQVGETVANIGDIYTVNGDITAFNTGIIGSGGFTTGFFPLYLGGLPGAAVAMIFAAKKERRKTITTFLAGATLVSFLTGIDEPLIFTFIFISPLLWLLNAFLTSLIYMFVSWTGMSIGIGFSAGFIDYIVSFPRSWAFAKNFGILANPLWIWGFSVIMFVIQGSSFFFCIKKFNIKTLGREDKSEPEISIKEDKADLENQENLLPDKEKIAKNKVKFADDYQKMAAAFIEILGQENIEEVSNCATRLRLILKDNAKNDELDVKINAAGGRGVVRVGNKGYQIIIGTDVEFVADYLKKMIGK</sequence>
<dbReference type="InterPro" id="IPR018113">
    <property type="entry name" value="PTrfase_EIIB_Cys"/>
</dbReference>
<dbReference type="InterPro" id="IPR003352">
    <property type="entry name" value="PTS_EIIC"/>
</dbReference>
<evidence type="ECO:0000256" key="5">
    <source>
        <dbReference type="ARBA" id="ARBA00022679"/>
    </source>
</evidence>
<feature type="transmembrane region" description="Helical" evidence="12">
    <location>
        <begin position="410"/>
        <end position="430"/>
    </location>
</feature>
<evidence type="ECO:0000256" key="6">
    <source>
        <dbReference type="ARBA" id="ARBA00022683"/>
    </source>
</evidence>
<dbReference type="Pfam" id="PF02378">
    <property type="entry name" value="PTS_EIIC"/>
    <property type="match status" value="1"/>
</dbReference>
<dbReference type="Gene3D" id="3.30.1360.60">
    <property type="entry name" value="Glucose permease domain IIB"/>
    <property type="match status" value="1"/>
</dbReference>
<feature type="transmembrane region" description="Helical" evidence="12">
    <location>
        <begin position="207"/>
        <end position="230"/>
    </location>
</feature>
<dbReference type="GO" id="GO:0009401">
    <property type="term" value="P:phosphoenolpyruvate-dependent sugar phosphotransferase system"/>
    <property type="evidence" value="ECO:0007669"/>
    <property type="project" value="UniProtKB-KW"/>
</dbReference>
<gene>
    <name evidence="15" type="primary">nagE</name>
    <name evidence="15" type="ORF">MYF_02765</name>
</gene>
<feature type="transmembrane region" description="Helical" evidence="12">
    <location>
        <begin position="331"/>
        <end position="349"/>
    </location>
</feature>
<dbReference type="GO" id="GO:0015764">
    <property type="term" value="P:N-acetylglucosamine transport"/>
    <property type="evidence" value="ECO:0007669"/>
    <property type="project" value="TreeGrafter"/>
</dbReference>
<keyword evidence="4" id="KW-0762">Sugar transport</keyword>
<evidence type="ECO:0000313" key="16">
    <source>
        <dbReference type="Proteomes" id="UP000031129"/>
    </source>
</evidence>
<dbReference type="PROSITE" id="PS01035">
    <property type="entry name" value="PTS_EIIB_TYPE_1_CYS"/>
    <property type="match status" value="1"/>
</dbReference>
<evidence type="ECO:0000256" key="11">
    <source>
        <dbReference type="PROSITE-ProRule" id="PRU00421"/>
    </source>
</evidence>
<dbReference type="Pfam" id="PF00367">
    <property type="entry name" value="PTS_EIIB"/>
    <property type="match status" value="1"/>
</dbReference>
<keyword evidence="9 12" id="KW-1133">Transmembrane helix</keyword>
<evidence type="ECO:0000259" key="14">
    <source>
        <dbReference type="PROSITE" id="PS51103"/>
    </source>
</evidence>
<dbReference type="InterPro" id="IPR001996">
    <property type="entry name" value="PTS_IIB_1"/>
</dbReference>
<evidence type="ECO:0000256" key="12">
    <source>
        <dbReference type="SAM" id="Phobius"/>
    </source>
</evidence>
<dbReference type="KEGG" id="mfq:MYF_02765"/>
<feature type="active site" description="Phosphocysteine intermediate; for EIIB activity" evidence="11">
    <location>
        <position position="536"/>
    </location>
</feature>
<feature type="domain" description="PTS EIIB type-1" evidence="13">
    <location>
        <begin position="514"/>
        <end position="594"/>
    </location>
</feature>
<evidence type="ECO:0000256" key="1">
    <source>
        <dbReference type="ARBA" id="ARBA00004651"/>
    </source>
</evidence>
<evidence type="ECO:0000256" key="8">
    <source>
        <dbReference type="ARBA" id="ARBA00022777"/>
    </source>
</evidence>
<accession>A0A0A8E7V8</accession>
<feature type="transmembrane region" description="Helical" evidence="12">
    <location>
        <begin position="114"/>
        <end position="131"/>
    </location>
</feature>
<keyword evidence="2" id="KW-0813">Transport</keyword>
<feature type="transmembrane region" description="Helical" evidence="12">
    <location>
        <begin position="165"/>
        <end position="187"/>
    </location>
</feature>
<proteinExistence type="predicted"/>
<dbReference type="OrthoDB" id="9764327at2"/>
<dbReference type="PROSITE" id="PS51103">
    <property type="entry name" value="PTS_EIIC_TYPE_1"/>
    <property type="match status" value="1"/>
</dbReference>
<feature type="transmembrane region" description="Helical" evidence="12">
    <location>
        <begin position="41"/>
        <end position="62"/>
    </location>
</feature>
<dbReference type="CDD" id="cd00212">
    <property type="entry name" value="PTS_IIB_glc"/>
    <property type="match status" value="1"/>
</dbReference>
<protein>
    <submittedName>
        <fullName evidence="15">PTS system N-acetylglucosamine-specific IIBC component</fullName>
    </submittedName>
</protein>